<organism evidence="1 2">
    <name type="scientific">Acuticoccus sediminis</name>
    <dbReference type="NCBI Taxonomy" id="2184697"/>
    <lineage>
        <taxon>Bacteria</taxon>
        <taxon>Pseudomonadati</taxon>
        <taxon>Pseudomonadota</taxon>
        <taxon>Alphaproteobacteria</taxon>
        <taxon>Hyphomicrobiales</taxon>
        <taxon>Amorphaceae</taxon>
        <taxon>Acuticoccus</taxon>
    </lineage>
</organism>
<keyword evidence="2" id="KW-1185">Reference proteome</keyword>
<accession>A0A8B2NK53</accession>
<dbReference type="OrthoDB" id="8116034at2"/>
<dbReference type="RefSeq" id="WP_111352558.1">
    <property type="nucleotide sequence ID" value="NZ_QHHQ01000014.1"/>
</dbReference>
<proteinExistence type="predicted"/>
<gene>
    <name evidence="1" type="ORF">DLJ53_32860</name>
</gene>
<reference evidence="1 2" key="1">
    <citation type="submission" date="2018-05" db="EMBL/GenBank/DDBJ databases">
        <title>Acuticoccus sediminis sp. nov., isolated from deep-sea sediment of Indian Ocean.</title>
        <authorList>
            <person name="Liu X."/>
            <person name="Lai Q."/>
            <person name="Du Y."/>
            <person name="Sun F."/>
            <person name="Zhang X."/>
            <person name="Wang S."/>
            <person name="Shao Z."/>
        </authorList>
    </citation>
    <scope>NUCLEOTIDE SEQUENCE [LARGE SCALE GENOMIC DNA]</scope>
    <source>
        <strain evidence="1 2">PTG4-2</strain>
    </source>
</reference>
<dbReference type="EMBL" id="QHHQ01000014">
    <property type="protein sequence ID" value="RAH96294.1"/>
    <property type="molecule type" value="Genomic_DNA"/>
</dbReference>
<name>A0A8B2NK53_9HYPH</name>
<evidence type="ECO:0000313" key="2">
    <source>
        <dbReference type="Proteomes" id="UP000249590"/>
    </source>
</evidence>
<dbReference type="AlphaFoldDB" id="A0A8B2NK53"/>
<dbReference type="Proteomes" id="UP000249590">
    <property type="component" value="Unassembled WGS sequence"/>
</dbReference>
<sequence length="94" mass="10446">MQFPEKEIEAAIRDEIARAPADRPPTKGGWRPEVDSLVVVMVTLRVERELGITLPETVMPPGGFDDAETCVRSILAQCRTLWTEKQPQEGAQVS</sequence>
<evidence type="ECO:0000313" key="1">
    <source>
        <dbReference type="EMBL" id="RAH96294.1"/>
    </source>
</evidence>
<comment type="caution">
    <text evidence="1">The sequence shown here is derived from an EMBL/GenBank/DDBJ whole genome shotgun (WGS) entry which is preliminary data.</text>
</comment>
<evidence type="ECO:0008006" key="3">
    <source>
        <dbReference type="Google" id="ProtNLM"/>
    </source>
</evidence>
<protein>
    <recommendedName>
        <fullName evidence="3">Carrier domain-containing protein</fullName>
    </recommendedName>
</protein>